<evidence type="ECO:0000256" key="13">
    <source>
        <dbReference type="HAMAP-Rule" id="MF_00034"/>
    </source>
</evidence>
<keyword evidence="2 13" id="KW-0963">Cytoplasm</keyword>
<comment type="cofactor">
    <cofactor evidence="13">
        <name>Mg(2+)</name>
        <dbReference type="ChEBI" id="CHEBI:18420"/>
    </cofactor>
    <text evidence="13">Binds 2 Mg(2+) ion per subunit.</text>
</comment>
<dbReference type="GO" id="GO:0006310">
    <property type="term" value="P:DNA recombination"/>
    <property type="evidence" value="ECO:0007669"/>
    <property type="project" value="UniProtKB-UniRule"/>
</dbReference>
<dbReference type="PRINTS" id="PR00696">
    <property type="entry name" value="RSOLVASERUVC"/>
</dbReference>
<comment type="function">
    <text evidence="13">The RuvA-RuvB-RuvC complex processes Holliday junction (HJ) DNA during genetic recombination and DNA repair. Endonuclease that resolves HJ intermediates. Cleaves cruciform DNA by making single-stranded nicks across the HJ at symmetrical positions within the homologous arms, yielding a 5'-phosphate and a 3'-hydroxyl group; requires a central core of homology in the junction. The consensus cleavage sequence is 5'-(A/T)TT(C/G)-3'. Cleavage occurs on the 3'-side of the TT dinucleotide at the point of strand exchange. HJ branch migration catalyzed by RuvA-RuvB allows RuvC to scan DNA until it finds its consensus sequence, where it cleaves and resolves the cruciform DNA.</text>
</comment>
<feature type="binding site" evidence="13">
    <location>
        <position position="140"/>
    </location>
    <ligand>
        <name>Mg(2+)</name>
        <dbReference type="ChEBI" id="CHEBI:18420"/>
        <label>1</label>
    </ligand>
</feature>
<comment type="subunit">
    <text evidence="13">Homodimer which binds Holliday junction (HJ) DNA. The HJ becomes 2-fold symmetrical on binding to RuvC with unstacked arms; it has a different conformation from HJ DNA in complex with RuvA. In the full resolvosome a probable DNA-RuvA(4)-RuvB(12)-RuvC(2) complex forms which resolves the HJ.</text>
</comment>
<accession>A0A537IVC0</accession>
<dbReference type="PANTHER" id="PTHR30194">
    <property type="entry name" value="CROSSOVER JUNCTION ENDODEOXYRIBONUCLEASE RUVC"/>
    <property type="match status" value="1"/>
</dbReference>
<evidence type="ECO:0000256" key="8">
    <source>
        <dbReference type="ARBA" id="ARBA00022842"/>
    </source>
</evidence>
<dbReference type="GO" id="GO:0003677">
    <property type="term" value="F:DNA binding"/>
    <property type="evidence" value="ECO:0007669"/>
    <property type="project" value="UniProtKB-KW"/>
</dbReference>
<evidence type="ECO:0000256" key="2">
    <source>
        <dbReference type="ARBA" id="ARBA00022490"/>
    </source>
</evidence>
<dbReference type="PANTHER" id="PTHR30194:SF3">
    <property type="entry name" value="CROSSOVER JUNCTION ENDODEOXYRIBONUCLEASE RUVC"/>
    <property type="match status" value="1"/>
</dbReference>
<dbReference type="GO" id="GO:0000287">
    <property type="term" value="F:magnesium ion binding"/>
    <property type="evidence" value="ECO:0007669"/>
    <property type="project" value="UniProtKB-UniRule"/>
</dbReference>
<keyword evidence="4 13" id="KW-0479">Metal-binding</keyword>
<evidence type="ECO:0000256" key="4">
    <source>
        <dbReference type="ARBA" id="ARBA00022723"/>
    </source>
</evidence>
<keyword evidence="5 13" id="KW-0255">Endonuclease</keyword>
<evidence type="ECO:0000256" key="3">
    <source>
        <dbReference type="ARBA" id="ARBA00022722"/>
    </source>
</evidence>
<keyword evidence="3 13" id="KW-0540">Nuclease</keyword>
<gene>
    <name evidence="13" type="primary">ruvC</name>
    <name evidence="14" type="ORF">E6H05_06510</name>
</gene>
<keyword evidence="8 13" id="KW-0460">Magnesium</keyword>
<dbReference type="EC" id="3.1.21.10" evidence="13"/>
<evidence type="ECO:0000256" key="11">
    <source>
        <dbReference type="ARBA" id="ARBA00023204"/>
    </source>
</evidence>
<dbReference type="CDD" id="cd16962">
    <property type="entry name" value="RuvC"/>
    <property type="match status" value="1"/>
</dbReference>
<keyword evidence="6 13" id="KW-0227">DNA damage</keyword>
<dbReference type="SUPFAM" id="SSF53098">
    <property type="entry name" value="Ribonuclease H-like"/>
    <property type="match status" value="1"/>
</dbReference>
<dbReference type="InterPro" id="IPR002176">
    <property type="entry name" value="X-over_junc_endoDNase_RuvC"/>
</dbReference>
<dbReference type="GO" id="GO:0048476">
    <property type="term" value="C:Holliday junction resolvase complex"/>
    <property type="evidence" value="ECO:0007669"/>
    <property type="project" value="UniProtKB-UniRule"/>
</dbReference>
<reference evidence="14 15" key="1">
    <citation type="journal article" date="2019" name="Nat. Microbiol.">
        <title>Mediterranean grassland soil C-N compound turnover is dependent on rainfall and depth, and is mediated by genomically divergent microorganisms.</title>
        <authorList>
            <person name="Diamond S."/>
            <person name="Andeer P.F."/>
            <person name="Li Z."/>
            <person name="Crits-Christoph A."/>
            <person name="Burstein D."/>
            <person name="Anantharaman K."/>
            <person name="Lane K.R."/>
            <person name="Thomas B.C."/>
            <person name="Pan C."/>
            <person name="Northen T.R."/>
            <person name="Banfield J.F."/>
        </authorList>
    </citation>
    <scope>NUCLEOTIDE SEQUENCE [LARGE SCALE GENOMIC DNA]</scope>
    <source>
        <strain evidence="14">NP_8</strain>
    </source>
</reference>
<evidence type="ECO:0000256" key="9">
    <source>
        <dbReference type="ARBA" id="ARBA00023125"/>
    </source>
</evidence>
<evidence type="ECO:0000256" key="1">
    <source>
        <dbReference type="ARBA" id="ARBA00009518"/>
    </source>
</evidence>
<dbReference type="HAMAP" id="MF_00034">
    <property type="entry name" value="RuvC"/>
    <property type="match status" value="1"/>
</dbReference>
<dbReference type="GO" id="GO:0005737">
    <property type="term" value="C:cytoplasm"/>
    <property type="evidence" value="ECO:0007669"/>
    <property type="project" value="UniProtKB-SubCell"/>
</dbReference>
<evidence type="ECO:0000256" key="6">
    <source>
        <dbReference type="ARBA" id="ARBA00022763"/>
    </source>
</evidence>
<feature type="binding site" evidence="13">
    <location>
        <position position="7"/>
    </location>
    <ligand>
        <name>Mg(2+)</name>
        <dbReference type="ChEBI" id="CHEBI:18420"/>
        <label>1</label>
    </ligand>
</feature>
<comment type="subcellular location">
    <subcellularLocation>
        <location evidence="13">Cytoplasm</location>
    </subcellularLocation>
</comment>
<organism evidence="14 15">
    <name type="scientific">Candidatus Segetimicrobium genomatis</name>
    <dbReference type="NCBI Taxonomy" id="2569760"/>
    <lineage>
        <taxon>Bacteria</taxon>
        <taxon>Bacillati</taxon>
        <taxon>Candidatus Sysuimicrobiota</taxon>
        <taxon>Candidatus Sysuimicrobiia</taxon>
        <taxon>Candidatus Sysuimicrobiales</taxon>
        <taxon>Candidatus Segetimicrobiaceae</taxon>
        <taxon>Candidatus Segetimicrobium</taxon>
    </lineage>
</organism>
<dbReference type="FunFam" id="3.30.420.10:FF:000002">
    <property type="entry name" value="Crossover junction endodeoxyribonuclease RuvC"/>
    <property type="match status" value="1"/>
</dbReference>
<evidence type="ECO:0000256" key="12">
    <source>
        <dbReference type="ARBA" id="ARBA00029354"/>
    </source>
</evidence>
<keyword evidence="9 13" id="KW-0238">DNA-binding</keyword>
<feature type="binding site" evidence="13">
    <location>
        <position position="67"/>
    </location>
    <ligand>
        <name>Mg(2+)</name>
        <dbReference type="ChEBI" id="CHEBI:18420"/>
        <label>2</label>
    </ligand>
</feature>
<comment type="catalytic activity">
    <reaction evidence="12 13">
        <text>Endonucleolytic cleavage at a junction such as a reciprocal single-stranded crossover between two homologous DNA duplexes (Holliday junction).</text>
        <dbReference type="EC" id="3.1.21.10"/>
    </reaction>
</comment>
<evidence type="ECO:0000256" key="10">
    <source>
        <dbReference type="ARBA" id="ARBA00023172"/>
    </source>
</evidence>
<dbReference type="Gene3D" id="3.30.420.10">
    <property type="entry name" value="Ribonuclease H-like superfamily/Ribonuclease H"/>
    <property type="match status" value="1"/>
</dbReference>
<dbReference type="EMBL" id="VBAP01000044">
    <property type="protein sequence ID" value="TMI75271.1"/>
    <property type="molecule type" value="Genomic_DNA"/>
</dbReference>
<dbReference type="Pfam" id="PF02075">
    <property type="entry name" value="RuvC"/>
    <property type="match status" value="1"/>
</dbReference>
<evidence type="ECO:0000256" key="7">
    <source>
        <dbReference type="ARBA" id="ARBA00022801"/>
    </source>
</evidence>
<keyword evidence="10 13" id="KW-0233">DNA recombination</keyword>
<dbReference type="AlphaFoldDB" id="A0A537IVC0"/>
<comment type="caution">
    <text evidence="14">The sequence shown here is derived from an EMBL/GenBank/DDBJ whole genome shotgun (WGS) entry which is preliminary data.</text>
</comment>
<sequence length="168" mass="18029">MLILGVDPGLRATGYAFLQGLPGGVQLVDHGLVRTDDDAPLSDRLQRIHTTLRVLLEQHRPSQVAVEDLYATQRYPRTAILMGHVRGVVCLAAAELAIEVTALPPAAVKQAIAGFGAASKRQIQVAVQRLLRRREPLDAHVSDAVAICLTALSRAGVPLRLQAQEVAP</sequence>
<feature type="active site" evidence="13">
    <location>
        <position position="7"/>
    </location>
</feature>
<evidence type="ECO:0000313" key="15">
    <source>
        <dbReference type="Proteomes" id="UP000318834"/>
    </source>
</evidence>
<feature type="active site" evidence="13">
    <location>
        <position position="67"/>
    </location>
</feature>
<comment type="similarity">
    <text evidence="1 13">Belongs to the RuvC family.</text>
</comment>
<feature type="active site" evidence="13">
    <location>
        <position position="140"/>
    </location>
</feature>
<dbReference type="InterPro" id="IPR036397">
    <property type="entry name" value="RNaseH_sf"/>
</dbReference>
<dbReference type="GO" id="GO:0008821">
    <property type="term" value="F:crossover junction DNA endonuclease activity"/>
    <property type="evidence" value="ECO:0007669"/>
    <property type="project" value="UniProtKB-UniRule"/>
</dbReference>
<proteinExistence type="inferred from homology"/>
<dbReference type="Proteomes" id="UP000318834">
    <property type="component" value="Unassembled WGS sequence"/>
</dbReference>
<keyword evidence="11 13" id="KW-0234">DNA repair</keyword>
<protein>
    <recommendedName>
        <fullName evidence="13">Crossover junction endodeoxyribonuclease RuvC</fullName>
        <ecNumber evidence="13">3.1.21.10</ecNumber>
    </recommendedName>
    <alternativeName>
        <fullName evidence="13">Holliday junction nuclease RuvC</fullName>
    </alternativeName>
    <alternativeName>
        <fullName evidence="13">Holliday junction resolvase RuvC</fullName>
    </alternativeName>
</protein>
<keyword evidence="7 13" id="KW-0378">Hydrolase</keyword>
<dbReference type="GO" id="GO:0006281">
    <property type="term" value="P:DNA repair"/>
    <property type="evidence" value="ECO:0007669"/>
    <property type="project" value="UniProtKB-UniRule"/>
</dbReference>
<name>A0A537IVC0_9BACT</name>
<evidence type="ECO:0000313" key="14">
    <source>
        <dbReference type="EMBL" id="TMI75271.1"/>
    </source>
</evidence>
<evidence type="ECO:0000256" key="5">
    <source>
        <dbReference type="ARBA" id="ARBA00022759"/>
    </source>
</evidence>
<dbReference type="InterPro" id="IPR012337">
    <property type="entry name" value="RNaseH-like_sf"/>
</dbReference>